<evidence type="ECO:0000256" key="1">
    <source>
        <dbReference type="SAM" id="MobiDB-lite"/>
    </source>
</evidence>
<evidence type="ECO:0000313" key="3">
    <source>
        <dbReference type="Proteomes" id="UP000828390"/>
    </source>
</evidence>
<evidence type="ECO:0000313" key="2">
    <source>
        <dbReference type="EMBL" id="KAH3701472.1"/>
    </source>
</evidence>
<comment type="caution">
    <text evidence="2">The sequence shown here is derived from an EMBL/GenBank/DDBJ whole genome shotgun (WGS) entry which is preliminary data.</text>
</comment>
<accession>A0A9D3YJ42</accession>
<organism evidence="2 3">
    <name type="scientific">Dreissena polymorpha</name>
    <name type="common">Zebra mussel</name>
    <name type="synonym">Mytilus polymorpha</name>
    <dbReference type="NCBI Taxonomy" id="45954"/>
    <lineage>
        <taxon>Eukaryota</taxon>
        <taxon>Metazoa</taxon>
        <taxon>Spiralia</taxon>
        <taxon>Lophotrochozoa</taxon>
        <taxon>Mollusca</taxon>
        <taxon>Bivalvia</taxon>
        <taxon>Autobranchia</taxon>
        <taxon>Heteroconchia</taxon>
        <taxon>Euheterodonta</taxon>
        <taxon>Imparidentia</taxon>
        <taxon>Neoheterodontei</taxon>
        <taxon>Myida</taxon>
        <taxon>Dreissenoidea</taxon>
        <taxon>Dreissenidae</taxon>
        <taxon>Dreissena</taxon>
    </lineage>
</organism>
<sequence>VQPIPKDFGKEKESKEKDKVDKKKEKQKQKDQLPQPPDDEVGVADACGAYLLLRVVVFL</sequence>
<reference evidence="2" key="1">
    <citation type="journal article" date="2019" name="bioRxiv">
        <title>The Genome of the Zebra Mussel, Dreissena polymorpha: A Resource for Invasive Species Research.</title>
        <authorList>
            <person name="McCartney M.A."/>
            <person name="Auch B."/>
            <person name="Kono T."/>
            <person name="Mallez S."/>
            <person name="Zhang Y."/>
            <person name="Obille A."/>
            <person name="Becker A."/>
            <person name="Abrahante J.E."/>
            <person name="Garbe J."/>
            <person name="Badalamenti J.P."/>
            <person name="Herman A."/>
            <person name="Mangelson H."/>
            <person name="Liachko I."/>
            <person name="Sullivan S."/>
            <person name="Sone E.D."/>
            <person name="Koren S."/>
            <person name="Silverstein K.A.T."/>
            <person name="Beckman K.B."/>
            <person name="Gohl D.M."/>
        </authorList>
    </citation>
    <scope>NUCLEOTIDE SEQUENCE</scope>
    <source>
        <strain evidence="2">Duluth1</strain>
        <tissue evidence="2">Whole animal</tissue>
    </source>
</reference>
<feature type="compositionally biased region" description="Basic and acidic residues" evidence="1">
    <location>
        <begin position="7"/>
        <end position="31"/>
    </location>
</feature>
<reference evidence="2" key="2">
    <citation type="submission" date="2020-11" db="EMBL/GenBank/DDBJ databases">
        <authorList>
            <person name="McCartney M.A."/>
            <person name="Auch B."/>
            <person name="Kono T."/>
            <person name="Mallez S."/>
            <person name="Becker A."/>
            <person name="Gohl D.M."/>
            <person name="Silverstein K.A.T."/>
            <person name="Koren S."/>
            <person name="Bechman K.B."/>
            <person name="Herman A."/>
            <person name="Abrahante J.E."/>
            <person name="Garbe J."/>
        </authorList>
    </citation>
    <scope>NUCLEOTIDE SEQUENCE</scope>
    <source>
        <strain evidence="2">Duluth1</strain>
        <tissue evidence="2">Whole animal</tissue>
    </source>
</reference>
<dbReference type="EMBL" id="JAIWYP010000015">
    <property type="protein sequence ID" value="KAH3701472.1"/>
    <property type="molecule type" value="Genomic_DNA"/>
</dbReference>
<proteinExistence type="predicted"/>
<keyword evidence="3" id="KW-1185">Reference proteome</keyword>
<feature type="non-terminal residue" evidence="2">
    <location>
        <position position="1"/>
    </location>
</feature>
<protein>
    <submittedName>
        <fullName evidence="2">Uncharacterized protein</fullName>
    </submittedName>
</protein>
<gene>
    <name evidence="2" type="ORF">DPMN_076461</name>
</gene>
<name>A0A9D3YJ42_DREPO</name>
<dbReference type="AlphaFoldDB" id="A0A9D3YJ42"/>
<dbReference type="Proteomes" id="UP000828390">
    <property type="component" value="Unassembled WGS sequence"/>
</dbReference>
<feature type="region of interest" description="Disordered" evidence="1">
    <location>
        <begin position="1"/>
        <end position="42"/>
    </location>
</feature>